<dbReference type="PANTHER" id="PTHR41164">
    <property type="entry name" value="CURLI PRODUCTION ASSEMBLY/TRANSPORT COMPONENT CSGG"/>
    <property type="match status" value="1"/>
</dbReference>
<evidence type="ECO:0000256" key="4">
    <source>
        <dbReference type="ARBA" id="ARBA00023139"/>
    </source>
</evidence>
<keyword evidence="2" id="KW-0732">Signal</keyword>
<name>A0A069E5D3_9PROT</name>
<evidence type="ECO:0000256" key="3">
    <source>
        <dbReference type="ARBA" id="ARBA00023136"/>
    </source>
</evidence>
<keyword evidence="4" id="KW-0564">Palmitate</keyword>
<dbReference type="EMBL" id="ARYH01000004">
    <property type="protein sequence ID" value="KCZ82752.1"/>
    <property type="molecule type" value="Genomic_DNA"/>
</dbReference>
<evidence type="ECO:0000256" key="2">
    <source>
        <dbReference type="ARBA" id="ARBA00022729"/>
    </source>
</evidence>
<keyword evidence="3" id="KW-0472">Membrane</keyword>
<accession>A0A069E5D3</accession>
<protein>
    <submittedName>
        <fullName evidence="6">Curli production assembly/transport component CsgG</fullName>
    </submittedName>
</protein>
<evidence type="ECO:0000256" key="1">
    <source>
        <dbReference type="ARBA" id="ARBA00022475"/>
    </source>
</evidence>
<dbReference type="Proteomes" id="UP000027446">
    <property type="component" value="Unassembled WGS sequence"/>
</dbReference>
<evidence type="ECO:0000313" key="6">
    <source>
        <dbReference type="EMBL" id="KCZ82752.1"/>
    </source>
</evidence>
<evidence type="ECO:0000313" key="7">
    <source>
        <dbReference type="Proteomes" id="UP000027446"/>
    </source>
</evidence>
<keyword evidence="7" id="KW-1185">Reference proteome</keyword>
<gene>
    <name evidence="6" type="ORF">HAD_16862</name>
</gene>
<dbReference type="Gene3D" id="3.40.50.10610">
    <property type="entry name" value="ABC-type transport auxiliary lipoprotein component"/>
    <property type="match status" value="2"/>
</dbReference>
<proteinExistence type="predicted"/>
<reference evidence="6 7" key="1">
    <citation type="journal article" date="2014" name="Antonie Van Leeuwenhoek">
        <title>Hyphomonas beringensis sp. nov. and Hyphomonas chukchiensis sp. nov., isolated from surface seawater of the Bering Sea and Chukchi Sea.</title>
        <authorList>
            <person name="Li C."/>
            <person name="Lai Q."/>
            <person name="Li G."/>
            <person name="Dong C."/>
            <person name="Wang J."/>
            <person name="Liao Y."/>
            <person name="Shao Z."/>
        </authorList>
    </citation>
    <scope>NUCLEOTIDE SEQUENCE [LARGE SCALE GENOMIC DNA]</scope>
    <source>
        <strain evidence="6 7">MHS-3</strain>
    </source>
</reference>
<dbReference type="InterPro" id="IPR005534">
    <property type="entry name" value="Curli_assmbl/transp-comp_CsgG"/>
</dbReference>
<sequence length="275" mass="30288">MAEPVVNPRTQTEYALLWLPKPSEQIPVAVYGVSDETGAFKPSDTVQTLSRAVTQGATPILIKALQDAGDQSWFKVVEREKLDNLLKERQIILEMRQRYLGESAKDSMALPALLFAGTLIEGAITGYDTNTQTGGAGARYLGIGMDTQYREDAVSVYLRAVSVKTGEVLISVSTEQRVASVAWHANAFKYVAYRELLEAEAGITLNQPRHLAVRQALEKAVYGMIIEGVKSGLWKFSDPAQGQAAIDFYDANYRTEFPKNALESVPKELLQGEQN</sequence>
<keyword evidence="1" id="KW-1003">Cell membrane</keyword>
<evidence type="ECO:0000256" key="5">
    <source>
        <dbReference type="ARBA" id="ARBA00023288"/>
    </source>
</evidence>
<dbReference type="GO" id="GO:0030288">
    <property type="term" value="C:outer membrane-bounded periplasmic space"/>
    <property type="evidence" value="ECO:0007669"/>
    <property type="project" value="InterPro"/>
</dbReference>
<organism evidence="6 7">
    <name type="scientific">Hyphomonas adhaerens MHS-3</name>
    <dbReference type="NCBI Taxonomy" id="1280949"/>
    <lineage>
        <taxon>Bacteria</taxon>
        <taxon>Pseudomonadati</taxon>
        <taxon>Pseudomonadota</taxon>
        <taxon>Alphaproteobacteria</taxon>
        <taxon>Hyphomonadales</taxon>
        <taxon>Hyphomonadaceae</taxon>
        <taxon>Hyphomonas</taxon>
    </lineage>
</organism>
<dbReference type="AlphaFoldDB" id="A0A069E5D3"/>
<dbReference type="eggNOG" id="COG1462">
    <property type="taxonomic scope" value="Bacteria"/>
</dbReference>
<dbReference type="PANTHER" id="PTHR41164:SF1">
    <property type="entry name" value="CURLI PRODUCTION ASSEMBLY_TRANSPORT COMPONENT CSGG"/>
    <property type="match status" value="1"/>
</dbReference>
<dbReference type="STRING" id="1280949.HAD_16862"/>
<keyword evidence="5" id="KW-0449">Lipoprotein</keyword>
<dbReference type="Pfam" id="PF03783">
    <property type="entry name" value="CsgG"/>
    <property type="match status" value="1"/>
</dbReference>
<dbReference type="PATRIC" id="fig|1280949.3.peg.3420"/>
<comment type="caution">
    <text evidence="6">The sequence shown here is derived from an EMBL/GenBank/DDBJ whole genome shotgun (WGS) entry which is preliminary data.</text>
</comment>